<evidence type="ECO:0000313" key="2">
    <source>
        <dbReference type="Proteomes" id="UP001235939"/>
    </source>
</evidence>
<organism evidence="1 2">
    <name type="scientific">Cordylochernes scorpioides</name>
    <dbReference type="NCBI Taxonomy" id="51811"/>
    <lineage>
        <taxon>Eukaryota</taxon>
        <taxon>Metazoa</taxon>
        <taxon>Ecdysozoa</taxon>
        <taxon>Arthropoda</taxon>
        <taxon>Chelicerata</taxon>
        <taxon>Arachnida</taxon>
        <taxon>Pseudoscorpiones</taxon>
        <taxon>Cheliferoidea</taxon>
        <taxon>Chernetidae</taxon>
        <taxon>Cordylochernes</taxon>
    </lineage>
</organism>
<reference evidence="1 2" key="1">
    <citation type="submission" date="2022-01" db="EMBL/GenBank/DDBJ databases">
        <title>A chromosomal length assembly of Cordylochernes scorpioides.</title>
        <authorList>
            <person name="Zeh D."/>
            <person name="Zeh J."/>
        </authorList>
    </citation>
    <scope>NUCLEOTIDE SEQUENCE [LARGE SCALE GENOMIC DNA]</scope>
    <source>
        <strain evidence="1">IN4F17</strain>
        <tissue evidence="1">Whole Body</tissue>
    </source>
</reference>
<proteinExistence type="predicted"/>
<protein>
    <submittedName>
        <fullName evidence="1">Uncharacterized protein</fullName>
    </submittedName>
</protein>
<sequence length="110" mass="12777">MSSRTYVHQTWPPSKSNGLRPRKVFSLLRGALLWDCHCTFPEWYRGELKVLRFASPSFPYEWVYVWTDFDKISGGLAYKIRAITLFYLTVSAQNLLVDGFCAENIVCFPT</sequence>
<evidence type="ECO:0000313" key="1">
    <source>
        <dbReference type="EMBL" id="UYV76821.1"/>
    </source>
</evidence>
<dbReference type="EMBL" id="CP092876">
    <property type="protein sequence ID" value="UYV76821.1"/>
    <property type="molecule type" value="Genomic_DNA"/>
</dbReference>
<gene>
    <name evidence="1" type="ORF">LAZ67_14002104</name>
</gene>
<accession>A0ABY6L6N6</accession>
<name>A0ABY6L6N6_9ARAC</name>
<dbReference type="Proteomes" id="UP001235939">
    <property type="component" value="Chromosome 14"/>
</dbReference>
<keyword evidence="2" id="KW-1185">Reference proteome</keyword>